<gene>
    <name evidence="6" type="ORF">ATE48_04595</name>
</gene>
<evidence type="ECO:0000256" key="2">
    <source>
        <dbReference type="ARBA" id="ARBA00023098"/>
    </source>
</evidence>
<dbReference type="GO" id="GO:0016042">
    <property type="term" value="P:lipid catabolic process"/>
    <property type="evidence" value="ECO:0007669"/>
    <property type="project" value="UniProtKB-UniRule"/>
</dbReference>
<organism evidence="6 7">
    <name type="scientific">Candidatus Viadribacter manganicus</name>
    <dbReference type="NCBI Taxonomy" id="1759059"/>
    <lineage>
        <taxon>Bacteria</taxon>
        <taxon>Pseudomonadati</taxon>
        <taxon>Pseudomonadota</taxon>
        <taxon>Alphaproteobacteria</taxon>
        <taxon>Hyphomonadales</taxon>
        <taxon>Hyphomonadaceae</taxon>
        <taxon>Candidatus Viadribacter</taxon>
    </lineage>
</organism>
<dbReference type="InterPro" id="IPR016035">
    <property type="entry name" value="Acyl_Trfase/lysoPLipase"/>
</dbReference>
<feature type="domain" description="PNPLA" evidence="5">
    <location>
        <begin position="18"/>
        <end position="228"/>
    </location>
</feature>
<dbReference type="SUPFAM" id="SSF52151">
    <property type="entry name" value="FabD/lysophospholipase-like"/>
    <property type="match status" value="1"/>
</dbReference>
<dbReference type="Proteomes" id="UP000092498">
    <property type="component" value="Chromosome"/>
</dbReference>
<proteinExistence type="inferred from homology"/>
<dbReference type="OrthoDB" id="9807112at2"/>
<feature type="short sequence motif" description="DGA/G" evidence="3">
    <location>
        <begin position="214"/>
        <end position="216"/>
    </location>
</feature>
<evidence type="ECO:0000256" key="1">
    <source>
        <dbReference type="ARBA" id="ARBA00010240"/>
    </source>
</evidence>
<keyword evidence="2 3" id="KW-0443">Lipid metabolism</keyword>
<feature type="active site" description="Nucleophile" evidence="3">
    <location>
        <position position="64"/>
    </location>
</feature>
<accession>A0A1B1AFA5</accession>
<dbReference type="RefSeq" id="WP_066768253.1">
    <property type="nucleotide sequence ID" value="NZ_CP013244.1"/>
</dbReference>
<dbReference type="InterPro" id="IPR002641">
    <property type="entry name" value="PNPLA_dom"/>
</dbReference>
<keyword evidence="3" id="KW-0378">Hydrolase</keyword>
<evidence type="ECO:0000313" key="6">
    <source>
        <dbReference type="EMBL" id="ANP45248.1"/>
    </source>
</evidence>
<dbReference type="InParanoid" id="A0A1B1AFA5"/>
<feature type="active site" description="Proton acceptor" evidence="3">
    <location>
        <position position="214"/>
    </location>
</feature>
<protein>
    <recommendedName>
        <fullName evidence="5">PNPLA domain-containing protein</fullName>
    </recommendedName>
</protein>
<dbReference type="PROSITE" id="PS51635">
    <property type="entry name" value="PNPLA"/>
    <property type="match status" value="1"/>
</dbReference>
<feature type="compositionally biased region" description="Pro residues" evidence="4">
    <location>
        <begin position="436"/>
        <end position="452"/>
    </location>
</feature>
<feature type="short sequence motif" description="GXSXG" evidence="3">
    <location>
        <begin position="62"/>
        <end position="66"/>
    </location>
</feature>
<dbReference type="EMBL" id="CP013244">
    <property type="protein sequence ID" value="ANP45248.1"/>
    <property type="molecule type" value="Genomic_DNA"/>
</dbReference>
<evidence type="ECO:0000313" key="7">
    <source>
        <dbReference type="Proteomes" id="UP000092498"/>
    </source>
</evidence>
<feature type="short sequence motif" description="GXGXXG" evidence="3">
    <location>
        <begin position="22"/>
        <end position="27"/>
    </location>
</feature>
<name>A0A1B1AFA5_9PROT</name>
<evidence type="ECO:0000259" key="5">
    <source>
        <dbReference type="PROSITE" id="PS51635"/>
    </source>
</evidence>
<dbReference type="PANTHER" id="PTHR32176:SF92">
    <property type="entry name" value="XYLOSE ISOMERASE"/>
    <property type="match status" value="1"/>
</dbReference>
<evidence type="ECO:0000256" key="4">
    <source>
        <dbReference type="SAM" id="MobiDB-lite"/>
    </source>
</evidence>
<dbReference type="Pfam" id="PF01734">
    <property type="entry name" value="Patatin"/>
    <property type="match status" value="1"/>
</dbReference>
<keyword evidence="3" id="KW-0442">Lipid degradation</keyword>
<dbReference type="KEGG" id="cbot:ATE48_04595"/>
<evidence type="ECO:0000256" key="3">
    <source>
        <dbReference type="PROSITE-ProRule" id="PRU01161"/>
    </source>
</evidence>
<dbReference type="AlphaFoldDB" id="A0A1B1AFA5"/>
<dbReference type="Gene3D" id="3.40.1090.10">
    <property type="entry name" value="Cytosolic phospholipase A2 catalytic domain"/>
    <property type="match status" value="1"/>
</dbReference>
<comment type="similarity">
    <text evidence="1">Belongs to the patatin family.</text>
</comment>
<keyword evidence="7" id="KW-1185">Reference proteome</keyword>
<feature type="region of interest" description="Disordered" evidence="4">
    <location>
        <begin position="414"/>
        <end position="452"/>
    </location>
</feature>
<dbReference type="STRING" id="1759059.ATE48_04595"/>
<reference evidence="6 7" key="1">
    <citation type="submission" date="2015-11" db="EMBL/GenBank/DDBJ databases">
        <title>Whole-Genome Sequence of Candidatus Oderbacter manganicum from the National Park Lower Oder Valley, Germany.</title>
        <authorList>
            <person name="Braun B."/>
            <person name="Liere K."/>
            <person name="Szewzyk U."/>
        </authorList>
    </citation>
    <scope>NUCLEOTIDE SEQUENCE [LARGE SCALE GENOMIC DNA]</scope>
    <source>
        <strain evidence="6 7">OTSz_A_272</strain>
    </source>
</reference>
<dbReference type="PANTHER" id="PTHR32176">
    <property type="entry name" value="XYLOSE ISOMERASE"/>
    <property type="match status" value="1"/>
</dbReference>
<sequence length="452" mass="50288">MGAHLRERFQRPGPKRVLALDGGGSRGLLSLGVLAQLERRLAERSGQGDKFRLSHYFDLIGGTSTGAIIATTLALGWRVSEVVDLYFKLLPAIFERPQVPGPLRVLIPAFKNKALTQALNEYLGDRMLNSEDLQTGLAIHAKRIDSGSAWILVNNPDWCYFDAKSGSDGIANSDFYLRDLVQSSAAAPTYFADVRVPLTRDKRGNVSGYAHFFDGGVSPNNNPALQLLLTVTEPAFGFNWATGEDKLLIWSVGTGYVRKRFEKRNRKRRSSAKSIGDFRKLAYSSKVMAALEGYNHDICQQQITTLQMLSNPRFPWYVNSEVRMQTATQLLTSKPVLTYQRYDARLEVAEADERRPEHIESLLGHEMKPKQVEQLRKLDIKDRELLDILYRTGEALGAAQLIHRDSTDAHVRTSAAIGPDWPPAEFDPWRPAAPVASPPAPEAPPADSPPQA</sequence>
<dbReference type="GO" id="GO:0016787">
    <property type="term" value="F:hydrolase activity"/>
    <property type="evidence" value="ECO:0007669"/>
    <property type="project" value="UniProtKB-UniRule"/>
</dbReference>